<feature type="transmembrane region" description="Helical" evidence="1">
    <location>
        <begin position="232"/>
        <end position="252"/>
    </location>
</feature>
<keyword evidence="3" id="KW-1185">Reference proteome</keyword>
<proteinExistence type="predicted"/>
<evidence type="ECO:0000313" key="3">
    <source>
        <dbReference type="Proteomes" id="UP000292118"/>
    </source>
</evidence>
<dbReference type="RefSeq" id="WP_129186794.1">
    <property type="nucleotide sequence ID" value="NZ_CP035493.1"/>
</dbReference>
<feature type="transmembrane region" description="Helical" evidence="1">
    <location>
        <begin position="154"/>
        <end position="179"/>
    </location>
</feature>
<dbReference type="EMBL" id="CP035493">
    <property type="protein sequence ID" value="QAY69394.1"/>
    <property type="molecule type" value="Genomic_DNA"/>
</dbReference>
<dbReference type="KEGG" id="xya:ET471_04510"/>
<accession>A0A4P6F1P6</accession>
<feature type="transmembrane region" description="Helical" evidence="1">
    <location>
        <begin position="118"/>
        <end position="142"/>
    </location>
</feature>
<gene>
    <name evidence="2" type="ORF">ET471_04510</name>
</gene>
<sequence>MSATTPQSVFAPPPDDVPDPRTPWRRWVAAVVLGVMAASVYGAVVMLVGRELFLDPSQAAALRERVEEVSPATLLWLVASASATPGMVLALREVLDARAARRHPVLGVEQRWRASRAWAWPVILSGSPVAAIVLGAGVAALLRFFSGDDGGRTAVTFASLAGMWLLLLVGTGWVFLVLAHEANDDDRASASLDGVEHTWFQQAASRAFWDVFALVGVAALVVSVTGDQVRPSLVLIAVALLAQGDFAVRLWLLRRREERA</sequence>
<keyword evidence="1" id="KW-0812">Transmembrane</keyword>
<evidence type="ECO:0000256" key="1">
    <source>
        <dbReference type="SAM" id="Phobius"/>
    </source>
</evidence>
<keyword evidence="1" id="KW-1133">Transmembrane helix</keyword>
<feature type="transmembrane region" description="Helical" evidence="1">
    <location>
        <begin position="207"/>
        <end position="226"/>
    </location>
</feature>
<dbReference type="AlphaFoldDB" id="A0A4P6F1P6"/>
<dbReference type="Proteomes" id="UP000292118">
    <property type="component" value="Chromosome"/>
</dbReference>
<organism evidence="2 3">
    <name type="scientific">Xylanimonas protaetiae</name>
    <dbReference type="NCBI Taxonomy" id="2509457"/>
    <lineage>
        <taxon>Bacteria</taxon>
        <taxon>Bacillati</taxon>
        <taxon>Actinomycetota</taxon>
        <taxon>Actinomycetes</taxon>
        <taxon>Micrococcales</taxon>
        <taxon>Promicromonosporaceae</taxon>
        <taxon>Xylanimonas</taxon>
    </lineage>
</organism>
<feature type="transmembrane region" description="Helical" evidence="1">
    <location>
        <begin position="27"/>
        <end position="49"/>
    </location>
</feature>
<protein>
    <submittedName>
        <fullName evidence="2">Uncharacterized protein</fullName>
    </submittedName>
</protein>
<keyword evidence="1" id="KW-0472">Membrane</keyword>
<feature type="transmembrane region" description="Helical" evidence="1">
    <location>
        <begin position="69"/>
        <end position="91"/>
    </location>
</feature>
<name>A0A4P6F1P6_9MICO</name>
<evidence type="ECO:0000313" key="2">
    <source>
        <dbReference type="EMBL" id="QAY69394.1"/>
    </source>
</evidence>
<reference evidence="2 3" key="1">
    <citation type="submission" date="2019-01" db="EMBL/GenBank/DDBJ databases">
        <title>Genome sequencing of strain FW10M-9.</title>
        <authorList>
            <person name="Heo J."/>
            <person name="Kim S.-J."/>
            <person name="Kim J.-S."/>
            <person name="Hong S.-B."/>
            <person name="Kwon S.-W."/>
        </authorList>
    </citation>
    <scope>NUCLEOTIDE SEQUENCE [LARGE SCALE GENOMIC DNA]</scope>
    <source>
        <strain evidence="2 3">FW10M-9</strain>
    </source>
</reference>
<dbReference type="OrthoDB" id="4883526at2"/>